<proteinExistence type="predicted"/>
<evidence type="ECO:0000256" key="1">
    <source>
        <dbReference type="SAM" id="Phobius"/>
    </source>
</evidence>
<protein>
    <submittedName>
        <fullName evidence="2">Uncharacterized protein</fullName>
    </submittedName>
</protein>
<evidence type="ECO:0000313" key="2">
    <source>
        <dbReference type="EMBL" id="QHT83050.1"/>
    </source>
</evidence>
<organism evidence="2">
    <name type="scientific">viral metagenome</name>
    <dbReference type="NCBI Taxonomy" id="1070528"/>
    <lineage>
        <taxon>unclassified sequences</taxon>
        <taxon>metagenomes</taxon>
        <taxon>organismal metagenomes</taxon>
    </lineage>
</organism>
<reference evidence="2" key="1">
    <citation type="journal article" date="2020" name="Nature">
        <title>Giant virus diversity and host interactions through global metagenomics.</title>
        <authorList>
            <person name="Schulz F."/>
            <person name="Roux S."/>
            <person name="Paez-Espino D."/>
            <person name="Jungbluth S."/>
            <person name="Walsh D.A."/>
            <person name="Denef V.J."/>
            <person name="McMahon K.D."/>
            <person name="Konstantinidis K.T."/>
            <person name="Eloe-Fadrosh E.A."/>
            <person name="Kyrpides N.C."/>
            <person name="Woyke T."/>
        </authorList>
    </citation>
    <scope>NUCLEOTIDE SEQUENCE</scope>
    <source>
        <strain evidence="2">GVMAG-M-3300023184-167</strain>
    </source>
</reference>
<feature type="transmembrane region" description="Helical" evidence="1">
    <location>
        <begin position="90"/>
        <end position="116"/>
    </location>
</feature>
<sequence>MSSFADPTETIDSLISKLSLSLLLLASAILFYEISNRKLSKIPKASIVTLTMILLVLSVAVSICSTYEFYTVIPEYKNCKQNCLYSEQTLWNISVFYCSFATIFILTILYIGYLLLKYY</sequence>
<feature type="transmembrane region" description="Helical" evidence="1">
    <location>
        <begin position="47"/>
        <end position="70"/>
    </location>
</feature>
<dbReference type="EMBL" id="MN740006">
    <property type="protein sequence ID" value="QHT83050.1"/>
    <property type="molecule type" value="Genomic_DNA"/>
</dbReference>
<dbReference type="AlphaFoldDB" id="A0A6C0HRP8"/>
<name>A0A6C0HRP8_9ZZZZ</name>
<keyword evidence="1" id="KW-1133">Transmembrane helix</keyword>
<feature type="transmembrane region" description="Helical" evidence="1">
    <location>
        <begin position="14"/>
        <end position="35"/>
    </location>
</feature>
<keyword evidence="1" id="KW-0812">Transmembrane</keyword>
<keyword evidence="1" id="KW-0472">Membrane</keyword>
<accession>A0A6C0HRP8</accession>